<evidence type="ECO:0000313" key="1">
    <source>
        <dbReference type="EMBL" id="OAG20030.1"/>
    </source>
</evidence>
<proteinExistence type="predicted"/>
<keyword evidence="2" id="KW-1185">Reference proteome</keyword>
<accession>A0A177DLC7</accession>
<gene>
    <name evidence="1" type="ORF">CC77DRAFT_936497</name>
</gene>
<dbReference type="Proteomes" id="UP000077248">
    <property type="component" value="Unassembled WGS sequence"/>
</dbReference>
<organism evidence="1 2">
    <name type="scientific">Alternaria alternata</name>
    <name type="common">Alternaria rot fungus</name>
    <name type="synonym">Torula alternata</name>
    <dbReference type="NCBI Taxonomy" id="5599"/>
    <lineage>
        <taxon>Eukaryota</taxon>
        <taxon>Fungi</taxon>
        <taxon>Dikarya</taxon>
        <taxon>Ascomycota</taxon>
        <taxon>Pezizomycotina</taxon>
        <taxon>Dothideomycetes</taxon>
        <taxon>Pleosporomycetidae</taxon>
        <taxon>Pleosporales</taxon>
        <taxon>Pleosporineae</taxon>
        <taxon>Pleosporaceae</taxon>
        <taxon>Alternaria</taxon>
        <taxon>Alternaria sect. Alternaria</taxon>
        <taxon>Alternaria alternata complex</taxon>
    </lineage>
</organism>
<dbReference type="VEuPathDB" id="FungiDB:CC77DRAFT_936497"/>
<dbReference type="KEGG" id="aalt:CC77DRAFT_936497"/>
<reference evidence="1 2" key="1">
    <citation type="submission" date="2016-05" db="EMBL/GenBank/DDBJ databases">
        <title>Comparative analysis of secretome profiles of manganese(II)-oxidizing ascomycete fungi.</title>
        <authorList>
            <consortium name="DOE Joint Genome Institute"/>
            <person name="Zeiner C.A."/>
            <person name="Purvine S.O."/>
            <person name="Zink E.M."/>
            <person name="Wu S."/>
            <person name="Pasa-Tolic L."/>
            <person name="Chaput D.L."/>
            <person name="Haridas S."/>
            <person name="Grigoriev I.V."/>
            <person name="Santelli C.M."/>
            <person name="Hansel C.M."/>
        </authorList>
    </citation>
    <scope>NUCLEOTIDE SEQUENCE [LARGE SCALE GENOMIC DNA]</scope>
    <source>
        <strain evidence="1 2">SRC1lrK2f</strain>
    </source>
</reference>
<protein>
    <submittedName>
        <fullName evidence="1">Uncharacterized protein</fullName>
    </submittedName>
</protein>
<dbReference type="GeneID" id="29120091"/>
<dbReference type="AlphaFoldDB" id="A0A177DLC7"/>
<dbReference type="EMBL" id="KV441479">
    <property type="protein sequence ID" value="OAG20030.1"/>
    <property type="molecule type" value="Genomic_DNA"/>
</dbReference>
<sequence>MGDGFRARFAGVTFNPRNASFGRNYTRGFGSGAGSAGWEQIEMEDMLGEDSDSE</sequence>
<evidence type="ECO:0000313" key="2">
    <source>
        <dbReference type="Proteomes" id="UP000077248"/>
    </source>
</evidence>
<dbReference type="STRING" id="5599.A0A177DLC7"/>
<name>A0A177DLC7_ALTAL</name>
<dbReference type="RefSeq" id="XP_018385451.1">
    <property type="nucleotide sequence ID" value="XM_018534497.1"/>
</dbReference>